<evidence type="ECO:0000256" key="6">
    <source>
        <dbReference type="RuleBase" id="RU003330"/>
    </source>
</evidence>
<evidence type="ECO:0000256" key="5">
    <source>
        <dbReference type="HAMAP-Rule" id="MF_00235"/>
    </source>
</evidence>
<dbReference type="Gene3D" id="3.40.50.300">
    <property type="entry name" value="P-loop containing nucleotide triphosphate hydrolases"/>
    <property type="match status" value="1"/>
</dbReference>
<sequence length="210" mass="23902">MNILLIGPQGSGKGTQARLLCDRFHFSYFEAGAFLRKMAEKNEDLRTYLAGGNLVPGQEMSSYVTTYLDENGLYDNILFDGFPRTLEQYEAFKGWMENKKVNLSLVMLLTISETETVRRLSARRQDPATGKIYNLITDKPPAGVDVSALIQREDDKPEAIKKRLSLYKEQTEPMIAELKKVTEVIEVNGERPIDAIFQDLARTVEERMSR</sequence>
<keyword evidence="2 5" id="KW-0545">Nucleotide biosynthesis</keyword>
<evidence type="ECO:0000313" key="9">
    <source>
        <dbReference type="Proteomes" id="UP000177596"/>
    </source>
</evidence>
<reference evidence="8 9" key="1">
    <citation type="journal article" date="2016" name="Nat. Commun.">
        <title>Thousands of microbial genomes shed light on interconnected biogeochemical processes in an aquifer system.</title>
        <authorList>
            <person name="Anantharaman K."/>
            <person name="Brown C.T."/>
            <person name="Hug L.A."/>
            <person name="Sharon I."/>
            <person name="Castelle C.J."/>
            <person name="Probst A.J."/>
            <person name="Thomas B.C."/>
            <person name="Singh A."/>
            <person name="Wilkins M.J."/>
            <person name="Karaoz U."/>
            <person name="Brodie E.L."/>
            <person name="Williams K.H."/>
            <person name="Hubbard S.S."/>
            <person name="Banfield J.F."/>
        </authorList>
    </citation>
    <scope>NUCLEOTIDE SEQUENCE [LARGE SCALE GENOMIC DNA]</scope>
</reference>
<dbReference type="InterPro" id="IPR000850">
    <property type="entry name" value="Adenylat/UMP-CMP_kin"/>
</dbReference>
<feature type="binding site" evidence="5">
    <location>
        <position position="36"/>
    </location>
    <ligand>
        <name>AMP</name>
        <dbReference type="ChEBI" id="CHEBI:456215"/>
    </ligand>
</feature>
<dbReference type="EC" id="2.7.4.3" evidence="5 7"/>
<dbReference type="SUPFAM" id="SSF52540">
    <property type="entry name" value="P-loop containing nucleoside triphosphate hydrolases"/>
    <property type="match status" value="1"/>
</dbReference>
<dbReference type="InterPro" id="IPR033690">
    <property type="entry name" value="Adenylat_kinase_CS"/>
</dbReference>
<name>A0A1F8DJ01_9BACT</name>
<comment type="similarity">
    <text evidence="5 6">Belongs to the adenylate kinase family.</text>
</comment>
<feature type="binding site" evidence="5">
    <location>
        <begin position="81"/>
        <end position="84"/>
    </location>
    <ligand>
        <name>AMP</name>
        <dbReference type="ChEBI" id="CHEBI:456215"/>
    </ligand>
</feature>
<organism evidence="8 9">
    <name type="scientific">Candidatus Woesebacteria bacterium RIFOXYD1_FULL_43_18</name>
    <dbReference type="NCBI Taxonomy" id="1802551"/>
    <lineage>
        <taxon>Bacteria</taxon>
        <taxon>Candidatus Woeseibacteriota</taxon>
    </lineage>
</organism>
<dbReference type="EMBL" id="MGIL01000007">
    <property type="protein sequence ID" value="OGM88584.1"/>
    <property type="molecule type" value="Genomic_DNA"/>
</dbReference>
<comment type="function">
    <text evidence="5">Catalyzes the reversible transfer of the terminal phosphate group between ATP and AMP. Plays an important role in cellular energy homeostasis and in adenine nucleotide metabolism.</text>
</comment>
<evidence type="ECO:0000313" key="8">
    <source>
        <dbReference type="EMBL" id="OGM88584.1"/>
    </source>
</evidence>
<dbReference type="GO" id="GO:0044209">
    <property type="term" value="P:AMP salvage"/>
    <property type="evidence" value="ECO:0007669"/>
    <property type="project" value="UniProtKB-UniRule"/>
</dbReference>
<dbReference type="HAMAP" id="MF_00235">
    <property type="entry name" value="Adenylate_kinase_Adk"/>
    <property type="match status" value="1"/>
</dbReference>
<evidence type="ECO:0000256" key="4">
    <source>
        <dbReference type="ARBA" id="ARBA00022777"/>
    </source>
</evidence>
<dbReference type="GO" id="GO:0004017">
    <property type="term" value="F:AMP kinase activity"/>
    <property type="evidence" value="ECO:0007669"/>
    <property type="project" value="UniProtKB-UniRule"/>
</dbReference>
<comment type="caution">
    <text evidence="8">The sequence shown here is derived from an EMBL/GenBank/DDBJ whole genome shotgun (WGS) entry which is preliminary data.</text>
</comment>
<keyword evidence="4 5" id="KW-0418">Kinase</keyword>
<dbReference type="PROSITE" id="PS00113">
    <property type="entry name" value="ADENYLATE_KINASE"/>
    <property type="match status" value="1"/>
</dbReference>
<comment type="caution">
    <text evidence="5">Lacks conserved residue(s) required for the propagation of feature annotation.</text>
</comment>
<keyword evidence="1 5" id="KW-0808">Transferase</keyword>
<comment type="catalytic activity">
    <reaction evidence="5 7">
        <text>AMP + ATP = 2 ADP</text>
        <dbReference type="Rhea" id="RHEA:12973"/>
        <dbReference type="ChEBI" id="CHEBI:30616"/>
        <dbReference type="ChEBI" id="CHEBI:456215"/>
        <dbReference type="ChEBI" id="CHEBI:456216"/>
        <dbReference type="EC" id="2.7.4.3"/>
    </reaction>
</comment>
<dbReference type="PRINTS" id="PR00094">
    <property type="entry name" value="ADENYLTKNASE"/>
</dbReference>
<comment type="domain">
    <text evidence="5">Consists of three domains, a large central CORE domain and two small peripheral domains, NMPbind and LID, which undergo movements during catalysis. The LID domain closes over the site of phosphoryl transfer upon ATP binding. Assembling and dissambling the active center during each catalytic cycle provides an effective means to prevent ATP hydrolysis.</text>
</comment>
<comment type="subcellular location">
    <subcellularLocation>
        <location evidence="5 7">Cytoplasm</location>
    </subcellularLocation>
</comment>
<accession>A0A1F8DJ01</accession>
<evidence type="ECO:0000256" key="3">
    <source>
        <dbReference type="ARBA" id="ARBA00022741"/>
    </source>
</evidence>
<keyword evidence="3 5" id="KW-0547">Nucleotide-binding</keyword>
<dbReference type="Pfam" id="PF00406">
    <property type="entry name" value="ADK"/>
    <property type="match status" value="1"/>
</dbReference>
<comment type="subunit">
    <text evidence="5 7">Monomer.</text>
</comment>
<feature type="binding site" evidence="5">
    <location>
        <position position="123"/>
    </location>
    <ligand>
        <name>ATP</name>
        <dbReference type="ChEBI" id="CHEBI:30616"/>
    </ligand>
</feature>
<dbReference type="CDD" id="cd01428">
    <property type="entry name" value="ADK"/>
    <property type="match status" value="1"/>
</dbReference>
<feature type="binding site" evidence="5">
    <location>
        <position position="191"/>
    </location>
    <ligand>
        <name>ATP</name>
        <dbReference type="ChEBI" id="CHEBI:30616"/>
    </ligand>
</feature>
<dbReference type="AlphaFoldDB" id="A0A1F8DJ01"/>
<dbReference type="InterPro" id="IPR027417">
    <property type="entry name" value="P-loop_NTPase"/>
</dbReference>
<dbReference type="GO" id="GO:0005737">
    <property type="term" value="C:cytoplasm"/>
    <property type="evidence" value="ECO:0007669"/>
    <property type="project" value="UniProtKB-SubCell"/>
</dbReference>
<evidence type="ECO:0000256" key="2">
    <source>
        <dbReference type="ARBA" id="ARBA00022727"/>
    </source>
</evidence>
<dbReference type="PANTHER" id="PTHR23359">
    <property type="entry name" value="NUCLEOTIDE KINASE"/>
    <property type="match status" value="1"/>
</dbReference>
<gene>
    <name evidence="5" type="primary">adk</name>
    <name evidence="8" type="ORF">A2573_03180</name>
</gene>
<dbReference type="Proteomes" id="UP000177596">
    <property type="component" value="Unassembled WGS sequence"/>
</dbReference>
<comment type="pathway">
    <text evidence="5">Purine metabolism; AMP biosynthesis via salvage pathway; AMP from ADP: step 1/1.</text>
</comment>
<evidence type="ECO:0000256" key="7">
    <source>
        <dbReference type="RuleBase" id="RU003331"/>
    </source>
</evidence>
<feature type="binding site" evidence="5">
    <location>
        <position position="88"/>
    </location>
    <ligand>
        <name>AMP</name>
        <dbReference type="ChEBI" id="CHEBI:456215"/>
    </ligand>
</feature>
<dbReference type="GO" id="GO:0005524">
    <property type="term" value="F:ATP binding"/>
    <property type="evidence" value="ECO:0007669"/>
    <property type="project" value="UniProtKB-UniRule"/>
</dbReference>
<evidence type="ECO:0000256" key="1">
    <source>
        <dbReference type="ARBA" id="ARBA00022679"/>
    </source>
</evidence>
<feature type="binding site" evidence="5">
    <location>
        <begin position="132"/>
        <end position="133"/>
    </location>
    <ligand>
        <name>ATP</name>
        <dbReference type="ChEBI" id="CHEBI:30616"/>
    </ligand>
</feature>
<feature type="binding site" evidence="5">
    <location>
        <begin position="10"/>
        <end position="15"/>
    </location>
    <ligand>
        <name>ATP</name>
        <dbReference type="ChEBI" id="CHEBI:30616"/>
    </ligand>
</feature>
<proteinExistence type="inferred from homology"/>
<feature type="binding site" evidence="5">
    <location>
        <begin position="53"/>
        <end position="55"/>
    </location>
    <ligand>
        <name>AMP</name>
        <dbReference type="ChEBI" id="CHEBI:456215"/>
    </ligand>
</feature>
<keyword evidence="5" id="KW-0963">Cytoplasm</keyword>
<dbReference type="UniPathway" id="UPA00588">
    <property type="reaction ID" value="UER00649"/>
</dbReference>
<feature type="binding site" evidence="5">
    <location>
        <position position="163"/>
    </location>
    <ligand>
        <name>AMP</name>
        <dbReference type="ChEBI" id="CHEBI:456215"/>
    </ligand>
</feature>
<protein>
    <recommendedName>
        <fullName evidence="5 7">Adenylate kinase</fullName>
        <shortName evidence="5">AK</shortName>
        <ecNumber evidence="5 7">2.7.4.3</ecNumber>
    </recommendedName>
    <alternativeName>
        <fullName evidence="5">ATP-AMP transphosphorylase</fullName>
    </alternativeName>
    <alternativeName>
        <fullName evidence="5">ATP:AMP phosphotransferase</fullName>
    </alternativeName>
    <alternativeName>
        <fullName evidence="5">Adenylate monophosphate kinase</fullName>
    </alternativeName>
</protein>
<keyword evidence="5 7" id="KW-0067">ATP-binding</keyword>
<feature type="binding site" evidence="5">
    <location>
        <position position="152"/>
    </location>
    <ligand>
        <name>AMP</name>
        <dbReference type="ChEBI" id="CHEBI:456215"/>
    </ligand>
</feature>